<reference evidence="2 3" key="1">
    <citation type="submission" date="2019-02" db="EMBL/GenBank/DDBJ databases">
        <title>Paenibacillus sp. nov., isolated from surface-sterilized tissue of Thalictrum simplex L.</title>
        <authorList>
            <person name="Tuo L."/>
        </authorList>
    </citation>
    <scope>NUCLEOTIDE SEQUENCE [LARGE SCALE GENOMIC DNA]</scope>
    <source>
        <strain evidence="2 3">N2SHLJ1</strain>
    </source>
</reference>
<dbReference type="Pfam" id="PF14042">
    <property type="entry name" value="DUF4247"/>
    <property type="match status" value="1"/>
</dbReference>
<feature type="region of interest" description="Disordered" evidence="1">
    <location>
        <begin position="146"/>
        <end position="231"/>
    </location>
</feature>
<accession>A0A4V2J4V3</accession>
<dbReference type="OrthoDB" id="2967172at2"/>
<evidence type="ECO:0000313" key="3">
    <source>
        <dbReference type="Proteomes" id="UP000293142"/>
    </source>
</evidence>
<dbReference type="EMBL" id="SIRE01000003">
    <property type="protein sequence ID" value="TBL81302.1"/>
    <property type="molecule type" value="Genomic_DNA"/>
</dbReference>
<dbReference type="AlphaFoldDB" id="A0A4V2J4V3"/>
<feature type="compositionally biased region" description="Low complexity" evidence="1">
    <location>
        <begin position="160"/>
        <end position="197"/>
    </location>
</feature>
<protein>
    <submittedName>
        <fullName evidence="2">DUF4247 domain-containing protein</fullName>
    </submittedName>
</protein>
<evidence type="ECO:0000256" key="1">
    <source>
        <dbReference type="SAM" id="MobiDB-lite"/>
    </source>
</evidence>
<organism evidence="2 3">
    <name type="scientific">Paenibacillus thalictri</name>
    <dbReference type="NCBI Taxonomy" id="2527873"/>
    <lineage>
        <taxon>Bacteria</taxon>
        <taxon>Bacillati</taxon>
        <taxon>Bacillota</taxon>
        <taxon>Bacilli</taxon>
        <taxon>Bacillales</taxon>
        <taxon>Paenibacillaceae</taxon>
        <taxon>Paenibacillus</taxon>
    </lineage>
</organism>
<sequence>MNRWVSWIACTVIFTLLVGCTDAGSYVKETYPLVDVQGTGKNTAKVYVAEGKNVPTAAKEIASKEKPQEISKESTDQMFLVYKDKIVNVHKDPSNESNSLVEMDTVEYAKEHYDSSFLQGYITASLLQSVLGGGWFNSRNGNDYRGYTPPASSSGSGQRTQTPTPTSPTTKTPTTSDRQGSFGSGSSKTTTPPSSSGVRKSDGSTPTYKAPSSGSSKPSTGSRSGSFTKRK</sequence>
<proteinExistence type="predicted"/>
<keyword evidence="3" id="KW-1185">Reference proteome</keyword>
<feature type="compositionally biased region" description="Polar residues" evidence="1">
    <location>
        <begin position="150"/>
        <end position="159"/>
    </location>
</feature>
<dbReference type="InterPro" id="IPR025341">
    <property type="entry name" value="DUF4247"/>
</dbReference>
<name>A0A4V2J4V3_9BACL</name>
<feature type="compositionally biased region" description="Low complexity" evidence="1">
    <location>
        <begin position="212"/>
        <end position="231"/>
    </location>
</feature>
<dbReference type="Proteomes" id="UP000293142">
    <property type="component" value="Unassembled WGS sequence"/>
</dbReference>
<gene>
    <name evidence="2" type="ORF">EYB31_04245</name>
</gene>
<comment type="caution">
    <text evidence="2">The sequence shown here is derived from an EMBL/GenBank/DDBJ whole genome shotgun (WGS) entry which is preliminary data.</text>
</comment>
<dbReference type="PROSITE" id="PS51257">
    <property type="entry name" value="PROKAR_LIPOPROTEIN"/>
    <property type="match status" value="1"/>
</dbReference>
<evidence type="ECO:0000313" key="2">
    <source>
        <dbReference type="EMBL" id="TBL81302.1"/>
    </source>
</evidence>